<organism evidence="7 8">
    <name type="scientific">Silurus asotus</name>
    <name type="common">Amur catfish</name>
    <name type="synonym">Parasilurus asotus</name>
    <dbReference type="NCBI Taxonomy" id="30991"/>
    <lineage>
        <taxon>Eukaryota</taxon>
        <taxon>Metazoa</taxon>
        <taxon>Chordata</taxon>
        <taxon>Craniata</taxon>
        <taxon>Vertebrata</taxon>
        <taxon>Euteleostomi</taxon>
        <taxon>Actinopterygii</taxon>
        <taxon>Neopterygii</taxon>
        <taxon>Teleostei</taxon>
        <taxon>Ostariophysi</taxon>
        <taxon>Siluriformes</taxon>
        <taxon>Siluridae</taxon>
        <taxon>Silurus</taxon>
    </lineage>
</organism>
<protein>
    <recommendedName>
        <fullName evidence="6">Ig-like domain-containing protein</fullName>
    </recommendedName>
</protein>
<evidence type="ECO:0000313" key="7">
    <source>
        <dbReference type="EMBL" id="KAI5607938.1"/>
    </source>
</evidence>
<dbReference type="SUPFAM" id="SSF48726">
    <property type="entry name" value="Immunoglobulin"/>
    <property type="match status" value="2"/>
</dbReference>
<dbReference type="InterPro" id="IPR007110">
    <property type="entry name" value="Ig-like_dom"/>
</dbReference>
<dbReference type="Gene3D" id="2.60.40.10">
    <property type="entry name" value="Immunoglobulins"/>
    <property type="match status" value="2"/>
</dbReference>
<sequence length="179" mass="20093">SVDEGDDVTLSCKYETSNTGTILHWYRQQPKSNPVFLLYINLFGGKTNPIPPRLDAEVDKTNKEVDLIISSAAVSDSDLYYCALRPTVTGNPAALYKNLYTCILNIYFISIFNYILFFTAGGLADKIGPMDEDANTVGKELNTVTLECSYETSSDRIWLQWHKQYPNSTPQFILLKGAK</sequence>
<keyword evidence="5" id="KW-1279">T cell receptor</keyword>
<dbReference type="InterPro" id="IPR051287">
    <property type="entry name" value="TCR_variable_region"/>
</dbReference>
<dbReference type="PANTHER" id="PTHR19367:SF18">
    <property type="entry name" value="T CELL RECEPTOR ALPHA VARIABLE 16"/>
    <property type="match status" value="1"/>
</dbReference>
<evidence type="ECO:0000259" key="6">
    <source>
        <dbReference type="PROSITE" id="PS50835"/>
    </source>
</evidence>
<dbReference type="SMART" id="SM00409">
    <property type="entry name" value="IG"/>
    <property type="match status" value="1"/>
</dbReference>
<dbReference type="EMBL" id="MU587414">
    <property type="protein sequence ID" value="KAI5607938.1"/>
    <property type="molecule type" value="Genomic_DNA"/>
</dbReference>
<keyword evidence="2" id="KW-1064">Adaptive immunity</keyword>
<feature type="non-terminal residue" evidence="7">
    <location>
        <position position="1"/>
    </location>
</feature>
<dbReference type="SMART" id="SM00406">
    <property type="entry name" value="IGv"/>
    <property type="match status" value="1"/>
</dbReference>
<dbReference type="PROSITE" id="PS50835">
    <property type="entry name" value="IG_LIKE"/>
    <property type="match status" value="1"/>
</dbReference>
<name>A0AAD5A1B5_SILAS</name>
<keyword evidence="4" id="KW-0393">Immunoglobulin domain</keyword>
<dbReference type="GO" id="GO:0042101">
    <property type="term" value="C:T cell receptor complex"/>
    <property type="evidence" value="ECO:0007669"/>
    <property type="project" value="UniProtKB-KW"/>
</dbReference>
<feature type="domain" description="Ig-like" evidence="6">
    <location>
        <begin position="1"/>
        <end position="82"/>
    </location>
</feature>
<dbReference type="Pfam" id="PF07686">
    <property type="entry name" value="V-set"/>
    <property type="match status" value="1"/>
</dbReference>
<keyword evidence="8" id="KW-1185">Reference proteome</keyword>
<evidence type="ECO:0000256" key="4">
    <source>
        <dbReference type="ARBA" id="ARBA00023319"/>
    </source>
</evidence>
<dbReference type="InterPro" id="IPR003599">
    <property type="entry name" value="Ig_sub"/>
</dbReference>
<evidence type="ECO:0000256" key="3">
    <source>
        <dbReference type="ARBA" id="ARBA00023170"/>
    </source>
</evidence>
<dbReference type="InterPro" id="IPR013106">
    <property type="entry name" value="Ig_V-set"/>
</dbReference>
<evidence type="ECO:0000313" key="8">
    <source>
        <dbReference type="Proteomes" id="UP001205998"/>
    </source>
</evidence>
<dbReference type="Proteomes" id="UP001205998">
    <property type="component" value="Unassembled WGS sequence"/>
</dbReference>
<evidence type="ECO:0000256" key="5">
    <source>
        <dbReference type="ARBA" id="ARBA00043266"/>
    </source>
</evidence>
<keyword evidence="3" id="KW-0675">Receptor</keyword>
<dbReference type="PANTHER" id="PTHR19367">
    <property type="entry name" value="T-CELL RECEPTOR ALPHA CHAIN V REGION"/>
    <property type="match status" value="1"/>
</dbReference>
<keyword evidence="1" id="KW-0732">Signal</keyword>
<dbReference type="GO" id="GO:0002250">
    <property type="term" value="P:adaptive immune response"/>
    <property type="evidence" value="ECO:0007669"/>
    <property type="project" value="UniProtKB-KW"/>
</dbReference>
<accession>A0AAD5A1B5</accession>
<comment type="caution">
    <text evidence="7">The sequence shown here is derived from an EMBL/GenBank/DDBJ whole genome shotgun (WGS) entry which is preliminary data.</text>
</comment>
<evidence type="ECO:0000256" key="1">
    <source>
        <dbReference type="ARBA" id="ARBA00022729"/>
    </source>
</evidence>
<evidence type="ECO:0000256" key="2">
    <source>
        <dbReference type="ARBA" id="ARBA00023130"/>
    </source>
</evidence>
<reference evidence="7" key="1">
    <citation type="submission" date="2018-07" db="EMBL/GenBank/DDBJ databases">
        <title>Comparative genomics of catfishes provides insights into carnivory and benthic adaptation.</title>
        <authorList>
            <person name="Zhang Y."/>
            <person name="Wang D."/>
            <person name="Peng Z."/>
            <person name="Zheng S."/>
            <person name="Shao F."/>
            <person name="Tao W."/>
        </authorList>
    </citation>
    <scope>NUCLEOTIDE SEQUENCE</scope>
    <source>
        <strain evidence="7">Chongqing</strain>
    </source>
</reference>
<dbReference type="InterPro" id="IPR013783">
    <property type="entry name" value="Ig-like_fold"/>
</dbReference>
<keyword evidence="5" id="KW-0391">Immunity</keyword>
<dbReference type="InterPro" id="IPR036179">
    <property type="entry name" value="Ig-like_dom_sf"/>
</dbReference>
<dbReference type="AlphaFoldDB" id="A0AAD5A1B5"/>
<proteinExistence type="predicted"/>
<feature type="non-terminal residue" evidence="7">
    <location>
        <position position="179"/>
    </location>
</feature>
<gene>
    <name evidence="7" type="ORF">C0J50_6959</name>
</gene>